<evidence type="ECO:0000256" key="2">
    <source>
        <dbReference type="ARBA" id="ARBA00023002"/>
    </source>
</evidence>
<dbReference type="FunFam" id="3.40.605.10:FF:000007">
    <property type="entry name" value="NAD/NADP-dependent betaine aldehyde dehydrogenase"/>
    <property type="match status" value="1"/>
</dbReference>
<dbReference type="AlphaFoldDB" id="A0A7W8QT05"/>
<dbReference type="GO" id="GO:0016620">
    <property type="term" value="F:oxidoreductase activity, acting on the aldehyde or oxo group of donors, NAD or NADP as acceptor"/>
    <property type="evidence" value="ECO:0007669"/>
    <property type="project" value="InterPro"/>
</dbReference>
<name>A0A7W8QT05_9ACTN</name>
<evidence type="ECO:0000256" key="1">
    <source>
        <dbReference type="ARBA" id="ARBA00009986"/>
    </source>
</evidence>
<dbReference type="InterPro" id="IPR015590">
    <property type="entry name" value="Aldehyde_DH_dom"/>
</dbReference>
<dbReference type="Gene3D" id="3.40.309.10">
    <property type="entry name" value="Aldehyde Dehydrogenase, Chain A, domain 2"/>
    <property type="match status" value="1"/>
</dbReference>
<dbReference type="PANTHER" id="PTHR11699">
    <property type="entry name" value="ALDEHYDE DEHYDROGENASE-RELATED"/>
    <property type="match status" value="1"/>
</dbReference>
<gene>
    <name evidence="6" type="ORF">HDA36_005762</name>
</gene>
<dbReference type="FunFam" id="3.40.309.10:FF:000039">
    <property type="entry name" value="Aldehyde dehydrogenase ALDC"/>
    <property type="match status" value="1"/>
</dbReference>
<dbReference type="RefSeq" id="WP_184398542.1">
    <property type="nucleotide sequence ID" value="NZ_BAAAJD010000151.1"/>
</dbReference>
<proteinExistence type="inferred from homology"/>
<evidence type="ECO:0000256" key="3">
    <source>
        <dbReference type="PROSITE-ProRule" id="PRU10007"/>
    </source>
</evidence>
<dbReference type="EMBL" id="JACHDB010000002">
    <property type="protein sequence ID" value="MBB5435614.1"/>
    <property type="molecule type" value="Genomic_DNA"/>
</dbReference>
<evidence type="ECO:0000259" key="5">
    <source>
        <dbReference type="Pfam" id="PF00171"/>
    </source>
</evidence>
<dbReference type="PROSITE" id="PS00070">
    <property type="entry name" value="ALDEHYDE_DEHYDR_CYS"/>
    <property type="match status" value="1"/>
</dbReference>
<dbReference type="InterPro" id="IPR016162">
    <property type="entry name" value="Ald_DH_N"/>
</dbReference>
<dbReference type="FunFam" id="3.40.605.10:FF:000026">
    <property type="entry name" value="Aldehyde dehydrogenase, putative"/>
    <property type="match status" value="1"/>
</dbReference>
<dbReference type="InterPro" id="IPR029510">
    <property type="entry name" value="Ald_DH_CS_GLU"/>
</dbReference>
<comment type="similarity">
    <text evidence="1 4">Belongs to the aldehyde dehydrogenase family.</text>
</comment>
<reference evidence="6 7" key="1">
    <citation type="submission" date="2020-08" db="EMBL/GenBank/DDBJ databases">
        <title>Sequencing the genomes of 1000 actinobacteria strains.</title>
        <authorList>
            <person name="Klenk H.-P."/>
        </authorList>
    </citation>
    <scope>NUCLEOTIDE SEQUENCE [LARGE SCALE GENOMIC DNA]</scope>
    <source>
        <strain evidence="6 7">DSM 44551</strain>
    </source>
</reference>
<dbReference type="InterPro" id="IPR016160">
    <property type="entry name" value="Ald_DH_CS_CYS"/>
</dbReference>
<dbReference type="PROSITE" id="PS00687">
    <property type="entry name" value="ALDEHYDE_DEHYDR_GLU"/>
    <property type="match status" value="1"/>
</dbReference>
<dbReference type="InterPro" id="IPR016161">
    <property type="entry name" value="Ald_DH/histidinol_DH"/>
</dbReference>
<feature type="active site" evidence="3">
    <location>
        <position position="237"/>
    </location>
</feature>
<organism evidence="6 7">
    <name type="scientific">Nocardiopsis composta</name>
    <dbReference type="NCBI Taxonomy" id="157465"/>
    <lineage>
        <taxon>Bacteria</taxon>
        <taxon>Bacillati</taxon>
        <taxon>Actinomycetota</taxon>
        <taxon>Actinomycetes</taxon>
        <taxon>Streptosporangiales</taxon>
        <taxon>Nocardiopsidaceae</taxon>
        <taxon>Nocardiopsis</taxon>
    </lineage>
</organism>
<feature type="domain" description="Aldehyde dehydrogenase" evidence="5">
    <location>
        <begin position="7"/>
        <end position="456"/>
    </location>
</feature>
<keyword evidence="7" id="KW-1185">Reference proteome</keyword>
<evidence type="ECO:0000313" key="6">
    <source>
        <dbReference type="EMBL" id="MBB5435614.1"/>
    </source>
</evidence>
<dbReference type="Gene3D" id="3.40.605.10">
    <property type="entry name" value="Aldehyde Dehydrogenase, Chain A, domain 1"/>
    <property type="match status" value="1"/>
</dbReference>
<evidence type="ECO:0000256" key="4">
    <source>
        <dbReference type="RuleBase" id="RU003345"/>
    </source>
</evidence>
<evidence type="ECO:0000313" key="7">
    <source>
        <dbReference type="Proteomes" id="UP000572635"/>
    </source>
</evidence>
<comment type="caution">
    <text evidence="6">The sequence shown here is derived from an EMBL/GenBank/DDBJ whole genome shotgun (WGS) entry which is preliminary data.</text>
</comment>
<dbReference type="SUPFAM" id="SSF53720">
    <property type="entry name" value="ALDH-like"/>
    <property type="match status" value="1"/>
</dbReference>
<accession>A0A7W8QT05</accession>
<sequence length="464" mass="48530">MAGAPSQQPTQQHVIDPATEEAIAAVPLASAEEVDAAVARARAAFPAWRALAPGDRARILRAFADRIDAHRAELADLEVRNAGHPVGQARGEAAMVRDVFEYFAGAPERPSGRQIPVPGGWSVTFAEPLGVVGVIVPWNFPMPILSWGAAPALAAGNTVIVKPAELTPLTAIRLGELALEAGVPEGVLQVLPGTGPVAGEALVRHPGVAKIAFTGSTAVGKRIMALCAGDLKRVTLELGGKSANIVFADADLEKAAATAPYGVFDNAGQDCCARSRLLVQRSVFDRFMELLEPAVKGVVVGDPHSPATEMGPLISAEHREKVASYVPDGAPVAFRGSAPSGRGFWFPPTVLTPSSADDRAFTEEIFGPVVSVLPFEDEADAVRIADGTAFGLAGSVWTRDVGRALRVSRAVTAGNLSVNSHSAVRYWTPFGGFKQSGIGRELGPDALDAFTDTKTVFISDDSRG</sequence>
<protein>
    <submittedName>
        <fullName evidence="6">Acyl-CoA reductase-like NAD-dependent aldehyde dehydrogenase</fullName>
    </submittedName>
</protein>
<dbReference type="InterPro" id="IPR016163">
    <property type="entry name" value="Ald_DH_C"/>
</dbReference>
<keyword evidence="2 4" id="KW-0560">Oxidoreductase</keyword>
<dbReference type="Proteomes" id="UP000572635">
    <property type="component" value="Unassembled WGS sequence"/>
</dbReference>
<dbReference type="Pfam" id="PF00171">
    <property type="entry name" value="Aldedh"/>
    <property type="match status" value="1"/>
</dbReference>